<dbReference type="SUPFAM" id="SSF53300">
    <property type="entry name" value="vWA-like"/>
    <property type="match status" value="3"/>
</dbReference>
<dbReference type="RefSeq" id="XP_005096970.3">
    <property type="nucleotide sequence ID" value="XM_005096913.3"/>
</dbReference>
<organism evidence="4 5">
    <name type="scientific">Aplysia californica</name>
    <name type="common">California sea hare</name>
    <dbReference type="NCBI Taxonomy" id="6500"/>
    <lineage>
        <taxon>Eukaryota</taxon>
        <taxon>Metazoa</taxon>
        <taxon>Spiralia</taxon>
        <taxon>Lophotrochozoa</taxon>
        <taxon>Mollusca</taxon>
        <taxon>Gastropoda</taxon>
        <taxon>Heterobranchia</taxon>
        <taxon>Euthyneura</taxon>
        <taxon>Tectipleura</taxon>
        <taxon>Aplysiida</taxon>
        <taxon>Aplysioidea</taxon>
        <taxon>Aplysiidae</taxon>
        <taxon>Aplysia</taxon>
    </lineage>
</organism>
<feature type="domain" description="VWFA" evidence="3">
    <location>
        <begin position="31"/>
        <end position="209"/>
    </location>
</feature>
<evidence type="ECO:0000256" key="1">
    <source>
        <dbReference type="SAM" id="MobiDB-lite"/>
    </source>
</evidence>
<dbReference type="InterPro" id="IPR050525">
    <property type="entry name" value="ECM_Assembly_Org"/>
</dbReference>
<evidence type="ECO:0000256" key="2">
    <source>
        <dbReference type="SAM" id="SignalP"/>
    </source>
</evidence>
<feature type="domain" description="VWFA" evidence="3">
    <location>
        <begin position="247"/>
        <end position="424"/>
    </location>
</feature>
<feature type="signal peptide" evidence="2">
    <location>
        <begin position="1"/>
        <end position="22"/>
    </location>
</feature>
<evidence type="ECO:0000313" key="5">
    <source>
        <dbReference type="RefSeq" id="XP_005096970.3"/>
    </source>
</evidence>
<feature type="chain" id="PRO_5047079138" evidence="2">
    <location>
        <begin position="23"/>
        <end position="702"/>
    </location>
</feature>
<dbReference type="PRINTS" id="PR00453">
    <property type="entry name" value="VWFADOMAIN"/>
</dbReference>
<dbReference type="Proteomes" id="UP000694888">
    <property type="component" value="Unplaced"/>
</dbReference>
<dbReference type="PANTHER" id="PTHR24020">
    <property type="entry name" value="COLLAGEN ALPHA"/>
    <property type="match status" value="1"/>
</dbReference>
<dbReference type="CDD" id="cd01472">
    <property type="entry name" value="vWA_collagen"/>
    <property type="match status" value="1"/>
</dbReference>
<feature type="domain" description="VWFA" evidence="3">
    <location>
        <begin position="456"/>
        <end position="625"/>
    </location>
</feature>
<gene>
    <name evidence="5" type="primary">LOC101863977</name>
</gene>
<dbReference type="GeneID" id="101863977"/>
<feature type="region of interest" description="Disordered" evidence="1">
    <location>
        <begin position="664"/>
        <end position="702"/>
    </location>
</feature>
<feature type="compositionally biased region" description="Basic and acidic residues" evidence="1">
    <location>
        <begin position="676"/>
        <end position="689"/>
    </location>
</feature>
<accession>A0ABM0JM73</accession>
<dbReference type="PROSITE" id="PS50234">
    <property type="entry name" value="VWFA"/>
    <property type="match status" value="3"/>
</dbReference>
<dbReference type="InterPro" id="IPR036465">
    <property type="entry name" value="vWFA_dom_sf"/>
</dbReference>
<dbReference type="PANTHER" id="PTHR24020:SF20">
    <property type="entry name" value="PH DOMAIN-CONTAINING PROTEIN"/>
    <property type="match status" value="1"/>
</dbReference>
<keyword evidence="2" id="KW-0732">Signal</keyword>
<evidence type="ECO:0000313" key="4">
    <source>
        <dbReference type="Proteomes" id="UP000694888"/>
    </source>
</evidence>
<dbReference type="SMART" id="SM00327">
    <property type="entry name" value="VWA"/>
    <property type="match status" value="3"/>
</dbReference>
<dbReference type="Pfam" id="PF00092">
    <property type="entry name" value="VWA"/>
    <property type="match status" value="3"/>
</dbReference>
<keyword evidence="4" id="KW-1185">Reference proteome</keyword>
<dbReference type="Gene3D" id="3.40.50.410">
    <property type="entry name" value="von Willebrand factor, type A domain"/>
    <property type="match status" value="3"/>
</dbReference>
<proteinExistence type="predicted"/>
<dbReference type="InterPro" id="IPR002035">
    <property type="entry name" value="VWF_A"/>
</dbReference>
<evidence type="ECO:0000259" key="3">
    <source>
        <dbReference type="PROSITE" id="PS50234"/>
    </source>
</evidence>
<name>A0ABM0JM73_APLCA</name>
<reference evidence="5" key="1">
    <citation type="submission" date="2025-08" db="UniProtKB">
        <authorList>
            <consortium name="RefSeq"/>
        </authorList>
    </citation>
    <scope>IDENTIFICATION</scope>
</reference>
<sequence>MHPFKIVLLVALAIANIKTSSANIACDQTADIVFLVDTSSSIYPGDFNLHVKKFINDVVGSFNVGPGPLDTRVGMVLFSTRAHLQFYLRSYKTAEQVQAAVNRTRFRGGDTYTHKALAFTSRIMLKEYYGAREDVSKLVVVLTDGKSIDEKRTLQEAQKLKDAGVEIFAVGVGEATDFNELSSMASSPSDQFAFRVTDFKALDSIKNSFTRSTCQGRYQRLKDIHVDTRTKQLSFCIFSGCKGKPADIYFLLDASSSVYVVHFQDRVLPFVRDLVSSFKISPLHTRVGLVTFSNEVDHVFGLSSHADLDSLKKAIQPDTVEYLTGGTNTGDAISYVTKTAFRSGEARKGVAQIIITVTDGLSQSPRRTAKAAAEARKEGIYMFAVGIGNFTDDQELMDISSNPDEDFVFSVDDFNALGSITNLLAQKTCKAVAKGDKDDNEPKPNDQAECSSQPTNVVFTYSYMNSISASRTIVQDVITEFVRDVQMQAPHVKIGVVTQPCVSGTDSLVAVSRFQRALAQIRSNYYIGYPGIIRRLRVEVFSRVPLTDNRIAVMFVDENTKNLDLLQEEVRKMKFKNVKVIVVAVGKLDNSVLKSLASFHHSVNVFHVDSYDTLKEQKLNLLGSICKQQKVDSSSSSSNSGASTIVKVENHTNIYPSYVHGKIYGTGSNGKGPGKNSDDKPRDDKKESVESTTAWNFFPQPN</sequence>
<protein>
    <submittedName>
        <fullName evidence="5">Cartilage matrix protein</fullName>
    </submittedName>
</protein>